<dbReference type="EMBL" id="VCGU01000459">
    <property type="protein sequence ID" value="TRY61114.1"/>
    <property type="molecule type" value="Genomic_DNA"/>
</dbReference>
<evidence type="ECO:0000256" key="3">
    <source>
        <dbReference type="ARBA" id="ARBA00022438"/>
    </source>
</evidence>
<evidence type="ECO:0000256" key="9">
    <source>
        <dbReference type="ARBA" id="ARBA00022989"/>
    </source>
</evidence>
<evidence type="ECO:0000256" key="14">
    <source>
        <dbReference type="SAM" id="Phobius"/>
    </source>
</evidence>
<dbReference type="Gene3D" id="3.40.50.1820">
    <property type="entry name" value="alpha/beta hydrolase"/>
    <property type="match status" value="1"/>
</dbReference>
<keyword evidence="6" id="KW-0378">Hydrolase</keyword>
<keyword evidence="18" id="KW-1185">Reference proteome</keyword>
<evidence type="ECO:0000256" key="4">
    <source>
        <dbReference type="ARBA" id="ARBA00022670"/>
    </source>
</evidence>
<keyword evidence="8" id="KW-0735">Signal-anchor</keyword>
<dbReference type="Proteomes" id="UP000318571">
    <property type="component" value="Chromosome 8"/>
</dbReference>
<dbReference type="OMA" id="ANKNFDM"/>
<evidence type="ECO:0000256" key="10">
    <source>
        <dbReference type="ARBA" id="ARBA00023136"/>
    </source>
</evidence>
<reference evidence="17 18" key="1">
    <citation type="journal article" date="2018" name="Nat. Ecol. Evol.">
        <title>Genomic signatures of mitonuclear coevolution across populations of Tigriopus californicus.</title>
        <authorList>
            <person name="Barreto F.S."/>
            <person name="Watson E.T."/>
            <person name="Lima T.G."/>
            <person name="Willett C.S."/>
            <person name="Edmands S."/>
            <person name="Li W."/>
            <person name="Burton R.S."/>
        </authorList>
    </citation>
    <scope>NUCLEOTIDE SEQUENCE [LARGE SCALE GENOMIC DNA]</scope>
    <source>
        <strain evidence="17 18">San Diego</strain>
    </source>
</reference>
<dbReference type="InterPro" id="IPR029058">
    <property type="entry name" value="AB_hydrolase_fold"/>
</dbReference>
<organism evidence="17 18">
    <name type="scientific">Tigriopus californicus</name>
    <name type="common">Marine copepod</name>
    <dbReference type="NCBI Taxonomy" id="6832"/>
    <lineage>
        <taxon>Eukaryota</taxon>
        <taxon>Metazoa</taxon>
        <taxon>Ecdysozoa</taxon>
        <taxon>Arthropoda</taxon>
        <taxon>Crustacea</taxon>
        <taxon>Multicrustacea</taxon>
        <taxon>Hexanauplia</taxon>
        <taxon>Copepoda</taxon>
        <taxon>Harpacticoida</taxon>
        <taxon>Harpacticidae</taxon>
        <taxon>Tigriopus</taxon>
    </lineage>
</organism>
<dbReference type="InterPro" id="IPR002469">
    <property type="entry name" value="Peptidase_S9B_N"/>
</dbReference>
<comment type="caution">
    <text evidence="17">The sequence shown here is derived from an EMBL/GenBank/DDBJ whole genome shotgun (WGS) entry which is preliminary data.</text>
</comment>
<dbReference type="FunFam" id="3.40.50.1820:FF:000003">
    <property type="entry name" value="Dipeptidyl peptidase 4"/>
    <property type="match status" value="1"/>
</dbReference>
<sequence length="848" mass="95278">MSGADPQVADVAGPTVVHKVKSKFGYTEMHATAPGFGENELVAAEADQKNWKGITIAILMILLILAGVGVAVLILTPPPEDDSSKGRPFEIEDIIDPQFVPRTFNGSWISDSEIVFRDAQDHLSILSTVDFKPREIVINTVFRYRFSSFAQYTVYEIESGLTWPVSTKNDDSSIRSNQNGLFQLQYARWMPSREDSSNGNDALVFVENYTVFYIPDVSQTSKRIFPVSSIEDVIPEVVIHGIPDWIYEEDILKADNALWPSPNGQKLVYVTFNDSKVEEVRWNIYGNDASARGNNPYPHVGKMRYPKAGTTNPSIKVWMVNFESLENLEQRELYPPKATFAYEDYYLTAVSWMANSNGLALVWMNRAQNVTIVSQCQFPSWKCVEVYREDVQTQAWSTLHDPPIFSSNGGSFVLKAPIRDGDSGHFQQVVLIQLKPKRLTHPLTIGHNEVKKILSWDEEREVIYFLAVPKAHPSQRHLFAVSSNWEESPFSPECLTCNLSRKALGRDCRVHDAVMSPSNTHFILNCLGPDVPGVYLIPIESDLDNQTLSFGSNITLLDNNSQLIDLMSTMAYPKIEMLDIPNGKEDGGVLKAKMYLPLELDPELLIQYPLVLHVYSGPGSQLVTDDWKIDFNVFVATKLKYVVLEVDGSGSSGRGEALLSKVKHALGQNEVHDQIHALRHVINNYTFIDGNRVGVTGVSYGGYMAGMLLSHPEADFINCGVSVSPVVDWRLYESSYSERYMGFPSPTGNFKGYEEGSLLNRIKAIQGKHFFLAHGMADRNVHFQHSMILAKKLVESNIPFEQQVYPDEGHFLEGAKLHLYSSVSQFLQEKCFYVPPTTDEEDKVELIV</sequence>
<evidence type="ECO:0000256" key="2">
    <source>
        <dbReference type="ARBA" id="ARBA00010036"/>
    </source>
</evidence>
<dbReference type="SUPFAM" id="SSF53474">
    <property type="entry name" value="alpha/beta-Hydrolases"/>
    <property type="match status" value="1"/>
</dbReference>
<keyword evidence="11" id="KW-0325">Glycoprotein</keyword>
<proteinExistence type="inferred from homology"/>
<evidence type="ECO:0000313" key="17">
    <source>
        <dbReference type="EMBL" id="TRY61114.1"/>
    </source>
</evidence>
<keyword evidence="10 14" id="KW-0472">Membrane</keyword>
<keyword evidence="3" id="KW-0031">Aminopeptidase</keyword>
<dbReference type="GO" id="GO:0006508">
    <property type="term" value="P:proteolysis"/>
    <property type="evidence" value="ECO:0007669"/>
    <property type="project" value="UniProtKB-KW"/>
</dbReference>
<keyword evidence="4" id="KW-0645">Protease</keyword>
<dbReference type="Gene3D" id="2.140.10.30">
    <property type="entry name" value="Dipeptidylpeptidase IV, N-terminal domain"/>
    <property type="match status" value="1"/>
</dbReference>
<name>A0A553N6P4_TIGCA</name>
<protein>
    <recommendedName>
        <fullName evidence="13">Venom dipeptidyl peptidase 4</fullName>
    </recommendedName>
</protein>
<evidence type="ECO:0000256" key="13">
    <source>
        <dbReference type="ARBA" id="ARBA00072929"/>
    </source>
</evidence>
<dbReference type="Pfam" id="PF00930">
    <property type="entry name" value="DPPIV_N"/>
    <property type="match status" value="1"/>
</dbReference>
<keyword evidence="5 14" id="KW-0812">Transmembrane</keyword>
<evidence type="ECO:0000313" key="18">
    <source>
        <dbReference type="Proteomes" id="UP000318571"/>
    </source>
</evidence>
<dbReference type="GO" id="GO:0008236">
    <property type="term" value="F:serine-type peptidase activity"/>
    <property type="evidence" value="ECO:0007669"/>
    <property type="project" value="UniProtKB-KW"/>
</dbReference>
<dbReference type="InterPro" id="IPR050278">
    <property type="entry name" value="Serine_Prot_S9B/DPPIV"/>
</dbReference>
<evidence type="ECO:0000256" key="5">
    <source>
        <dbReference type="ARBA" id="ARBA00022692"/>
    </source>
</evidence>
<evidence type="ECO:0000256" key="6">
    <source>
        <dbReference type="ARBA" id="ARBA00022801"/>
    </source>
</evidence>
<evidence type="ECO:0000256" key="7">
    <source>
        <dbReference type="ARBA" id="ARBA00022825"/>
    </source>
</evidence>
<dbReference type="PANTHER" id="PTHR11731">
    <property type="entry name" value="PROTEASE FAMILY S9B,C DIPEPTIDYL-PEPTIDASE IV-RELATED"/>
    <property type="match status" value="1"/>
</dbReference>
<dbReference type="GO" id="GO:0012505">
    <property type="term" value="C:endomembrane system"/>
    <property type="evidence" value="ECO:0007669"/>
    <property type="project" value="UniProtKB-SubCell"/>
</dbReference>
<evidence type="ECO:0000256" key="8">
    <source>
        <dbReference type="ARBA" id="ARBA00022968"/>
    </source>
</evidence>
<evidence type="ECO:0000256" key="1">
    <source>
        <dbReference type="ARBA" id="ARBA00004606"/>
    </source>
</evidence>
<evidence type="ECO:0000256" key="11">
    <source>
        <dbReference type="ARBA" id="ARBA00023180"/>
    </source>
</evidence>
<dbReference type="PANTHER" id="PTHR11731:SF200">
    <property type="entry name" value="DIPEPTIDYL PEPTIDASE 10, ISOFORM B"/>
    <property type="match status" value="1"/>
</dbReference>
<dbReference type="GO" id="GO:0004177">
    <property type="term" value="F:aminopeptidase activity"/>
    <property type="evidence" value="ECO:0007669"/>
    <property type="project" value="UniProtKB-KW"/>
</dbReference>
<dbReference type="STRING" id="6832.A0A553N6P4"/>
<evidence type="ECO:0000259" key="16">
    <source>
        <dbReference type="Pfam" id="PF00930"/>
    </source>
</evidence>
<feature type="transmembrane region" description="Helical" evidence="14">
    <location>
        <begin position="54"/>
        <end position="75"/>
    </location>
</feature>
<dbReference type="AlphaFoldDB" id="A0A553N6P4"/>
<evidence type="ECO:0000256" key="12">
    <source>
        <dbReference type="ARBA" id="ARBA00037847"/>
    </source>
</evidence>
<dbReference type="SUPFAM" id="SSF82171">
    <property type="entry name" value="DPP6 N-terminal domain-like"/>
    <property type="match status" value="1"/>
</dbReference>
<comment type="similarity">
    <text evidence="2">Belongs to the peptidase S9B family. DPPIV subfamily.</text>
</comment>
<dbReference type="Pfam" id="PF00326">
    <property type="entry name" value="Peptidase_S9"/>
    <property type="match status" value="1"/>
</dbReference>
<dbReference type="InterPro" id="IPR001375">
    <property type="entry name" value="Peptidase_S9_cat"/>
</dbReference>
<evidence type="ECO:0000259" key="15">
    <source>
        <dbReference type="Pfam" id="PF00326"/>
    </source>
</evidence>
<comment type="subcellular location">
    <subcellularLocation>
        <location evidence="12">Endomembrane system</location>
        <topology evidence="12">Single-pass membrane protein</topology>
    </subcellularLocation>
    <subcellularLocation>
        <location evidence="1">Membrane</location>
        <topology evidence="1">Single-pass type II membrane protein</topology>
    </subcellularLocation>
</comment>
<feature type="domain" description="Dipeptidylpeptidase IV N-terminal" evidence="16">
    <location>
        <begin position="138"/>
        <end position="532"/>
    </location>
</feature>
<keyword evidence="7" id="KW-0720">Serine protease</keyword>
<dbReference type="GO" id="GO:0005886">
    <property type="term" value="C:plasma membrane"/>
    <property type="evidence" value="ECO:0007669"/>
    <property type="project" value="TreeGrafter"/>
</dbReference>
<keyword evidence="9 14" id="KW-1133">Transmembrane helix</keyword>
<accession>A0A553N6P4</accession>
<feature type="domain" description="Peptidase S9 prolyl oligopeptidase catalytic" evidence="15">
    <location>
        <begin position="627"/>
        <end position="830"/>
    </location>
</feature>
<dbReference type="GO" id="GO:0008239">
    <property type="term" value="F:dipeptidyl-peptidase activity"/>
    <property type="evidence" value="ECO:0007669"/>
    <property type="project" value="TreeGrafter"/>
</dbReference>
<gene>
    <name evidence="17" type="ORF">TCAL_11077</name>
</gene>